<dbReference type="SMART" id="SM00345">
    <property type="entry name" value="HTH_GNTR"/>
    <property type="match status" value="1"/>
</dbReference>
<protein>
    <submittedName>
        <fullName evidence="5">GntR family transcriptional regulator</fullName>
    </submittedName>
</protein>
<feature type="domain" description="HTH gntR-type" evidence="4">
    <location>
        <begin position="11"/>
        <end position="79"/>
    </location>
</feature>
<organism evidence="5 6">
    <name type="scientific">Eiseniibacteriota bacterium</name>
    <dbReference type="NCBI Taxonomy" id="2212470"/>
    <lineage>
        <taxon>Bacteria</taxon>
        <taxon>Candidatus Eiseniibacteriota</taxon>
    </lineage>
</organism>
<evidence type="ECO:0000256" key="1">
    <source>
        <dbReference type="ARBA" id="ARBA00023015"/>
    </source>
</evidence>
<dbReference type="Proteomes" id="UP001593833">
    <property type="component" value="Unassembled WGS sequence"/>
</dbReference>
<dbReference type="SUPFAM" id="SSF46785">
    <property type="entry name" value="Winged helix' DNA-binding domain"/>
    <property type="match status" value="1"/>
</dbReference>
<dbReference type="PANTHER" id="PTHR38445:SF9">
    <property type="entry name" value="HTH-TYPE TRANSCRIPTIONAL REPRESSOR YTRA"/>
    <property type="match status" value="1"/>
</dbReference>
<dbReference type="Pfam" id="PF00392">
    <property type="entry name" value="GntR"/>
    <property type="match status" value="1"/>
</dbReference>
<keyword evidence="6" id="KW-1185">Reference proteome</keyword>
<evidence type="ECO:0000313" key="6">
    <source>
        <dbReference type="Proteomes" id="UP001593833"/>
    </source>
</evidence>
<evidence type="ECO:0000256" key="2">
    <source>
        <dbReference type="ARBA" id="ARBA00023125"/>
    </source>
</evidence>
<keyword evidence="1" id="KW-0805">Transcription regulation</keyword>
<evidence type="ECO:0000259" key="4">
    <source>
        <dbReference type="PROSITE" id="PS50949"/>
    </source>
</evidence>
<keyword evidence="3" id="KW-0804">Transcription</keyword>
<dbReference type="PANTHER" id="PTHR38445">
    <property type="entry name" value="HTH-TYPE TRANSCRIPTIONAL REPRESSOR YTRA"/>
    <property type="match status" value="1"/>
</dbReference>
<dbReference type="PROSITE" id="PS50949">
    <property type="entry name" value="HTH_GNTR"/>
    <property type="match status" value="1"/>
</dbReference>
<dbReference type="CDD" id="cd07377">
    <property type="entry name" value="WHTH_GntR"/>
    <property type="match status" value="1"/>
</dbReference>
<evidence type="ECO:0000256" key="3">
    <source>
        <dbReference type="ARBA" id="ARBA00023163"/>
    </source>
</evidence>
<comment type="caution">
    <text evidence="5">The sequence shown here is derived from an EMBL/GenBank/DDBJ whole genome shotgun (WGS) entry which is preliminary data.</text>
</comment>
<dbReference type="InterPro" id="IPR036388">
    <property type="entry name" value="WH-like_DNA-bd_sf"/>
</dbReference>
<dbReference type="Gene3D" id="1.10.10.10">
    <property type="entry name" value="Winged helix-like DNA-binding domain superfamily/Winged helix DNA-binding domain"/>
    <property type="match status" value="1"/>
</dbReference>
<accession>A0ABV6YM07</accession>
<proteinExistence type="predicted"/>
<sequence>MLIVVDPHSGVPVYRQLMDQVKFHIASGLLKPGDELPSTRALSSELGVNPMTISKAYSYLEKENVVERRPGRPLVVKALDSGLVRSRRLDRLRESLAATVTMARQLGIDDKTALEIFRQMLADTSDGLRPRRDEEETHP</sequence>
<dbReference type="InterPro" id="IPR000524">
    <property type="entry name" value="Tscrpt_reg_HTH_GntR"/>
</dbReference>
<dbReference type="InterPro" id="IPR036390">
    <property type="entry name" value="WH_DNA-bd_sf"/>
</dbReference>
<keyword evidence="2" id="KW-0238">DNA-binding</keyword>
<gene>
    <name evidence="5" type="ORF">ACFL6M_07095</name>
</gene>
<evidence type="ECO:0000313" key="5">
    <source>
        <dbReference type="EMBL" id="MFC1573348.1"/>
    </source>
</evidence>
<dbReference type="EMBL" id="JBHPKH010000131">
    <property type="protein sequence ID" value="MFC1573348.1"/>
    <property type="molecule type" value="Genomic_DNA"/>
</dbReference>
<reference evidence="5 6" key="1">
    <citation type="submission" date="2024-09" db="EMBL/GenBank/DDBJ databases">
        <authorList>
            <person name="D'Angelo T."/>
        </authorList>
    </citation>
    <scope>NUCLEOTIDE SEQUENCE [LARGE SCALE GENOMIC DNA]</scope>
    <source>
        <strain evidence="5">SAG AM-320-E07</strain>
    </source>
</reference>
<name>A0ABV6YM07_UNCEI</name>